<evidence type="ECO:0000313" key="3">
    <source>
        <dbReference type="Proteomes" id="UP000596742"/>
    </source>
</evidence>
<dbReference type="Proteomes" id="UP000596742">
    <property type="component" value="Unassembled WGS sequence"/>
</dbReference>
<feature type="chain" id="PRO_5032651335" evidence="1">
    <location>
        <begin position="22"/>
        <end position="139"/>
    </location>
</feature>
<protein>
    <submittedName>
        <fullName evidence="2">Uncharacterized protein</fullName>
    </submittedName>
</protein>
<dbReference type="OrthoDB" id="6182068at2759"/>
<feature type="signal peptide" evidence="1">
    <location>
        <begin position="1"/>
        <end position="21"/>
    </location>
</feature>
<dbReference type="AlphaFoldDB" id="A0A8B6EZY4"/>
<organism evidence="2 3">
    <name type="scientific">Mytilus galloprovincialis</name>
    <name type="common">Mediterranean mussel</name>
    <dbReference type="NCBI Taxonomy" id="29158"/>
    <lineage>
        <taxon>Eukaryota</taxon>
        <taxon>Metazoa</taxon>
        <taxon>Spiralia</taxon>
        <taxon>Lophotrochozoa</taxon>
        <taxon>Mollusca</taxon>
        <taxon>Bivalvia</taxon>
        <taxon>Autobranchia</taxon>
        <taxon>Pteriomorphia</taxon>
        <taxon>Mytilida</taxon>
        <taxon>Mytiloidea</taxon>
        <taxon>Mytilidae</taxon>
        <taxon>Mytilinae</taxon>
        <taxon>Mytilus</taxon>
    </lineage>
</organism>
<accession>A0A8B6EZY4</accession>
<evidence type="ECO:0000313" key="2">
    <source>
        <dbReference type="EMBL" id="VDI42541.1"/>
    </source>
</evidence>
<reference evidence="2" key="1">
    <citation type="submission" date="2018-11" db="EMBL/GenBank/DDBJ databases">
        <authorList>
            <person name="Alioto T."/>
            <person name="Alioto T."/>
        </authorList>
    </citation>
    <scope>NUCLEOTIDE SEQUENCE</scope>
</reference>
<keyword evidence="3" id="KW-1185">Reference proteome</keyword>
<comment type="caution">
    <text evidence="2">The sequence shown here is derived from an EMBL/GenBank/DDBJ whole genome shotgun (WGS) entry which is preliminary data.</text>
</comment>
<sequence length="139" mass="14745">MGKFALLVLVVAITMINQYKGEPNFVCTRRGGHCSNSHTCPSSGGNVEKLSVRCRCRKACCKCTDKCPVGSTCMSEGKACDGTKDTNGCCGNRFCCTPTPTPPPCIPTCAGYCPKFGFCDFGDNEHKEGCCGSICCTKP</sequence>
<evidence type="ECO:0000256" key="1">
    <source>
        <dbReference type="SAM" id="SignalP"/>
    </source>
</evidence>
<proteinExistence type="predicted"/>
<keyword evidence="1" id="KW-0732">Signal</keyword>
<gene>
    <name evidence="2" type="ORF">MGAL_10B091898</name>
</gene>
<dbReference type="EMBL" id="UYJE01006031">
    <property type="protein sequence ID" value="VDI42541.1"/>
    <property type="molecule type" value="Genomic_DNA"/>
</dbReference>
<name>A0A8B6EZY4_MYTGA</name>